<evidence type="ECO:0000259" key="4">
    <source>
        <dbReference type="Pfam" id="PF01872"/>
    </source>
</evidence>
<protein>
    <submittedName>
        <fullName evidence="5">RibD family protein</fullName>
    </submittedName>
</protein>
<evidence type="ECO:0000313" key="6">
    <source>
        <dbReference type="Proteomes" id="UP001297600"/>
    </source>
</evidence>
<evidence type="ECO:0000256" key="3">
    <source>
        <dbReference type="ARBA" id="ARBA00023002"/>
    </source>
</evidence>
<sequence>MAKPYIVCHMMMSADGRIDCAMTSKIRGVDEYYGTLRSLEADSTVSGRTTAELEMALPGKFESKSGESYGHSGFSRNRSARGYEIVADSEGTLLWPDQVSAAKPLLVLTSEKVGKEYLDYLDSRRISWIACGKSKVDLVHAMDILAREFAVRRLAVVGGGTINGAFLDAGLLDEVSLLIGPAIDGRKGMASVFDGIAGDREPFGLTLKSLKQYGDGAVCLRFEVEK</sequence>
<dbReference type="Gene3D" id="3.40.430.10">
    <property type="entry name" value="Dihydrofolate Reductase, subunit A"/>
    <property type="match status" value="1"/>
</dbReference>
<evidence type="ECO:0000256" key="2">
    <source>
        <dbReference type="ARBA" id="ARBA00022857"/>
    </source>
</evidence>
<dbReference type="InterPro" id="IPR050765">
    <property type="entry name" value="Riboflavin_Biosynth_HTPR"/>
</dbReference>
<reference evidence="5 6" key="1">
    <citation type="submission" date="2022-02" db="EMBL/GenBank/DDBJ databases">
        <title>Mesosutterella porci, a novel member of the family Sutterellaceae from pig feces.</title>
        <authorList>
            <person name="Wylensek D."/>
            <person name="Clavel T."/>
        </authorList>
    </citation>
    <scope>NUCLEOTIDE SEQUENCE [LARGE SCALE GENOMIC DNA]</scope>
    <source>
        <strain evidence="6">oilRF-744-wt-GAM-9</strain>
    </source>
</reference>
<dbReference type="Proteomes" id="UP001297600">
    <property type="component" value="Unassembled WGS sequence"/>
</dbReference>
<evidence type="ECO:0000256" key="1">
    <source>
        <dbReference type="ARBA" id="ARBA00005104"/>
    </source>
</evidence>
<evidence type="ECO:0000313" key="5">
    <source>
        <dbReference type="EMBL" id="MCG5030071.1"/>
    </source>
</evidence>
<dbReference type="InterPro" id="IPR002734">
    <property type="entry name" value="RibDG_C"/>
</dbReference>
<organism evidence="5 6">
    <name type="scientific">Mesosutterella porci</name>
    <dbReference type="NCBI Taxonomy" id="2915351"/>
    <lineage>
        <taxon>Bacteria</taxon>
        <taxon>Pseudomonadati</taxon>
        <taxon>Pseudomonadota</taxon>
        <taxon>Betaproteobacteria</taxon>
        <taxon>Burkholderiales</taxon>
        <taxon>Sutterellaceae</taxon>
        <taxon>Mesosutterella</taxon>
    </lineage>
</organism>
<name>A0ABS9MN66_9BURK</name>
<accession>A0ABS9MN66</accession>
<proteinExistence type="predicted"/>
<dbReference type="Pfam" id="PF01872">
    <property type="entry name" value="RibD_C"/>
    <property type="match status" value="1"/>
</dbReference>
<dbReference type="RefSeq" id="WP_237977726.1">
    <property type="nucleotide sequence ID" value="NZ_JAKNCT010000001.1"/>
</dbReference>
<dbReference type="SUPFAM" id="SSF53597">
    <property type="entry name" value="Dihydrofolate reductase-like"/>
    <property type="match status" value="1"/>
</dbReference>
<gene>
    <name evidence="5" type="ORF">MAF45_01200</name>
</gene>
<keyword evidence="6" id="KW-1185">Reference proteome</keyword>
<feature type="domain" description="Bacterial bifunctional deaminase-reductase C-terminal" evidence="4">
    <location>
        <begin position="4"/>
        <end position="218"/>
    </location>
</feature>
<dbReference type="PANTHER" id="PTHR38011:SF7">
    <property type="entry name" value="2,5-DIAMINO-6-RIBOSYLAMINO-4(3H)-PYRIMIDINONE 5'-PHOSPHATE REDUCTASE"/>
    <property type="match status" value="1"/>
</dbReference>
<dbReference type="InterPro" id="IPR024072">
    <property type="entry name" value="DHFR-like_dom_sf"/>
</dbReference>
<keyword evidence="2" id="KW-0521">NADP</keyword>
<keyword evidence="3" id="KW-0560">Oxidoreductase</keyword>
<dbReference type="EMBL" id="JAKNCT010000001">
    <property type="protein sequence ID" value="MCG5030071.1"/>
    <property type="molecule type" value="Genomic_DNA"/>
</dbReference>
<comment type="caution">
    <text evidence="5">The sequence shown here is derived from an EMBL/GenBank/DDBJ whole genome shotgun (WGS) entry which is preliminary data.</text>
</comment>
<comment type="pathway">
    <text evidence="1">Cofactor biosynthesis; riboflavin biosynthesis.</text>
</comment>
<dbReference type="PANTHER" id="PTHR38011">
    <property type="entry name" value="DIHYDROFOLATE REDUCTASE FAMILY PROTEIN (AFU_ORTHOLOGUE AFUA_8G06820)"/>
    <property type="match status" value="1"/>
</dbReference>